<proteinExistence type="inferred from homology"/>
<dbReference type="CDD" id="cd07011">
    <property type="entry name" value="cupin_PMI_type_I_N"/>
    <property type="match status" value="1"/>
</dbReference>
<dbReference type="Gene3D" id="2.60.120.10">
    <property type="entry name" value="Jelly Rolls"/>
    <property type="match status" value="2"/>
</dbReference>
<keyword evidence="5 8" id="KW-0862">Zinc</keyword>
<dbReference type="NCBIfam" id="TIGR00218">
    <property type="entry name" value="manA"/>
    <property type="match status" value="1"/>
</dbReference>
<feature type="binding site" evidence="8">
    <location>
        <position position="246"/>
    </location>
    <ligand>
        <name>Zn(2+)</name>
        <dbReference type="ChEBI" id="CHEBI:29105"/>
    </ligand>
</feature>
<evidence type="ECO:0000313" key="10">
    <source>
        <dbReference type="EMBL" id="NUW31903.1"/>
    </source>
</evidence>
<evidence type="ECO:0000256" key="7">
    <source>
        <dbReference type="PIRSR" id="PIRSR001480-1"/>
    </source>
</evidence>
<dbReference type="GO" id="GO:0004476">
    <property type="term" value="F:mannose-6-phosphate isomerase activity"/>
    <property type="evidence" value="ECO:0007669"/>
    <property type="project" value="UniProtKB-EC"/>
</dbReference>
<comment type="similarity">
    <text evidence="2">Belongs to the mannose-6-phosphate isomerase type 1 family.</text>
</comment>
<dbReference type="EC" id="5.3.1.8" evidence="3"/>
<feature type="domain" description="Phosphomannose isomerase type I catalytic" evidence="9">
    <location>
        <begin position="3"/>
        <end position="138"/>
    </location>
</feature>
<dbReference type="GO" id="GO:0005829">
    <property type="term" value="C:cytosol"/>
    <property type="evidence" value="ECO:0007669"/>
    <property type="project" value="TreeGrafter"/>
</dbReference>
<dbReference type="InterPro" id="IPR011051">
    <property type="entry name" value="RmlC_Cupin_sf"/>
</dbReference>
<name>A0A7Y6I557_9ACTN</name>
<feature type="binding site" evidence="8">
    <location>
        <position position="96"/>
    </location>
    <ligand>
        <name>Zn(2+)</name>
        <dbReference type="ChEBI" id="CHEBI:29105"/>
    </ligand>
</feature>
<dbReference type="SUPFAM" id="SSF51182">
    <property type="entry name" value="RmlC-like cupins"/>
    <property type="match status" value="1"/>
</dbReference>
<dbReference type="InterPro" id="IPR001250">
    <property type="entry name" value="Man6P_Isoase-1"/>
</dbReference>
<evidence type="ECO:0000256" key="1">
    <source>
        <dbReference type="ARBA" id="ARBA00000757"/>
    </source>
</evidence>
<dbReference type="EMBL" id="JABWGN010000004">
    <property type="protein sequence ID" value="NUW31903.1"/>
    <property type="molecule type" value="Genomic_DNA"/>
</dbReference>
<evidence type="ECO:0000256" key="8">
    <source>
        <dbReference type="PIRSR" id="PIRSR001480-2"/>
    </source>
</evidence>
<reference evidence="10 11" key="1">
    <citation type="submission" date="2020-06" db="EMBL/GenBank/DDBJ databases">
        <title>Nonomuraea sp. SMC257, a novel actinomycete isolated from soil.</title>
        <authorList>
            <person name="Chanama M."/>
        </authorList>
    </citation>
    <scope>NUCLEOTIDE SEQUENCE [LARGE SCALE GENOMIC DNA]</scope>
    <source>
        <strain evidence="10 11">SMC257</strain>
    </source>
</reference>
<comment type="caution">
    <text evidence="10">The sequence shown here is derived from an EMBL/GenBank/DDBJ whole genome shotgun (WGS) entry which is preliminary data.</text>
</comment>
<evidence type="ECO:0000256" key="6">
    <source>
        <dbReference type="ARBA" id="ARBA00023235"/>
    </source>
</evidence>
<evidence type="ECO:0000259" key="9">
    <source>
        <dbReference type="Pfam" id="PF20511"/>
    </source>
</evidence>
<dbReference type="GO" id="GO:0005975">
    <property type="term" value="P:carbohydrate metabolic process"/>
    <property type="evidence" value="ECO:0007669"/>
    <property type="project" value="InterPro"/>
</dbReference>
<keyword evidence="11" id="KW-1185">Reference proteome</keyword>
<evidence type="ECO:0000256" key="2">
    <source>
        <dbReference type="ARBA" id="ARBA00010772"/>
    </source>
</evidence>
<accession>A0A7Y6I557</accession>
<feature type="binding site" evidence="8">
    <location>
        <position position="123"/>
    </location>
    <ligand>
        <name>Zn(2+)</name>
        <dbReference type="ChEBI" id="CHEBI:29105"/>
    </ligand>
</feature>
<organism evidence="10 11">
    <name type="scientific">Nonomuraea montanisoli</name>
    <dbReference type="NCBI Taxonomy" id="2741721"/>
    <lineage>
        <taxon>Bacteria</taxon>
        <taxon>Bacillati</taxon>
        <taxon>Actinomycetota</taxon>
        <taxon>Actinomycetes</taxon>
        <taxon>Streptosporangiales</taxon>
        <taxon>Streptosporangiaceae</taxon>
        <taxon>Nonomuraea</taxon>
    </lineage>
</organism>
<dbReference type="GO" id="GO:0009298">
    <property type="term" value="P:GDP-mannose biosynthetic process"/>
    <property type="evidence" value="ECO:0007669"/>
    <property type="project" value="InterPro"/>
</dbReference>
<sequence length="372" mass="39667">MHTLINTIKEYDWGSPTAIPALAGRTPTGRPQAEMWLGAHAAGPSTLVRDGVRRTLTEVIAHDVDAEIGPATRERFGARLPYLLKMIAVAQPLSIQVHPSPEQARGAFDSGDANYVDPYAKPELICALTPFSALAGLRHPSTAADLLEALKIESLAELVDVLRTADHRDAHLDVLRRLTTWPLERRSDLVAAVRESAAALDGTAFGLVENLVARHPDDPMVLAPLLLEHHELAPGEGMFLGAGVVHCYLEGLGVELMGASDNVLRAGLTSKTVDPEGLLAIVDPSRRPIKVTAQDGVYDTPAPEFRLRRADAGETLKLAAGLPRIVLCTAGTAKVSVPEPHTVRAGESLFLPASEPLDLTADGTLFVAEPGI</sequence>
<dbReference type="PRINTS" id="PR00714">
    <property type="entry name" value="MAN6PISMRASE"/>
</dbReference>
<dbReference type="GO" id="GO:0008270">
    <property type="term" value="F:zinc ion binding"/>
    <property type="evidence" value="ECO:0007669"/>
    <property type="project" value="InterPro"/>
</dbReference>
<dbReference type="InterPro" id="IPR016305">
    <property type="entry name" value="Mannose-6-P_Isomerase"/>
</dbReference>
<dbReference type="InterPro" id="IPR014710">
    <property type="entry name" value="RmlC-like_jellyroll"/>
</dbReference>
<comment type="cofactor">
    <cofactor evidence="8">
        <name>Zn(2+)</name>
        <dbReference type="ChEBI" id="CHEBI:29105"/>
    </cofactor>
    <text evidence="8">Binds 1 zinc ion per subunit.</text>
</comment>
<evidence type="ECO:0000313" key="11">
    <source>
        <dbReference type="Proteomes" id="UP000586042"/>
    </source>
</evidence>
<evidence type="ECO:0000256" key="3">
    <source>
        <dbReference type="ARBA" id="ARBA00011956"/>
    </source>
</evidence>
<feature type="binding site" evidence="8">
    <location>
        <position position="98"/>
    </location>
    <ligand>
        <name>Zn(2+)</name>
        <dbReference type="ChEBI" id="CHEBI:29105"/>
    </ligand>
</feature>
<dbReference type="Pfam" id="PF20511">
    <property type="entry name" value="PMI_typeI_cat"/>
    <property type="match status" value="1"/>
</dbReference>
<dbReference type="Proteomes" id="UP000586042">
    <property type="component" value="Unassembled WGS sequence"/>
</dbReference>
<dbReference type="PANTHER" id="PTHR10309">
    <property type="entry name" value="MANNOSE-6-PHOSPHATE ISOMERASE"/>
    <property type="match status" value="1"/>
</dbReference>
<evidence type="ECO:0000256" key="4">
    <source>
        <dbReference type="ARBA" id="ARBA00022723"/>
    </source>
</evidence>
<dbReference type="PIRSF" id="PIRSF001480">
    <property type="entry name" value="Mannose-6-phosphate_isomerase"/>
    <property type="match status" value="1"/>
</dbReference>
<evidence type="ECO:0000256" key="5">
    <source>
        <dbReference type="ARBA" id="ARBA00022833"/>
    </source>
</evidence>
<dbReference type="Gene3D" id="1.10.441.10">
    <property type="entry name" value="Phosphomannose Isomerase, domain 2"/>
    <property type="match status" value="1"/>
</dbReference>
<dbReference type="AlphaFoldDB" id="A0A7Y6I557"/>
<dbReference type="PANTHER" id="PTHR10309:SF0">
    <property type="entry name" value="MANNOSE-6-PHOSPHATE ISOMERASE"/>
    <property type="match status" value="1"/>
</dbReference>
<dbReference type="InterPro" id="IPR046457">
    <property type="entry name" value="PMI_typeI_cat"/>
</dbReference>
<feature type="active site" evidence="7">
    <location>
        <position position="265"/>
    </location>
</feature>
<keyword evidence="6 10" id="KW-0413">Isomerase</keyword>
<comment type="catalytic activity">
    <reaction evidence="1">
        <text>D-mannose 6-phosphate = D-fructose 6-phosphate</text>
        <dbReference type="Rhea" id="RHEA:12356"/>
        <dbReference type="ChEBI" id="CHEBI:58735"/>
        <dbReference type="ChEBI" id="CHEBI:61527"/>
        <dbReference type="EC" id="5.3.1.8"/>
    </reaction>
</comment>
<gene>
    <name evidence="10" type="primary">manA</name>
    <name evidence="10" type="ORF">HTZ77_10750</name>
</gene>
<keyword evidence="4 8" id="KW-0479">Metal-binding</keyword>
<protein>
    <recommendedName>
        <fullName evidence="3">mannose-6-phosphate isomerase</fullName>
        <ecNumber evidence="3">5.3.1.8</ecNumber>
    </recommendedName>
</protein>